<feature type="region of interest" description="Disordered" evidence="1">
    <location>
        <begin position="109"/>
        <end position="131"/>
    </location>
</feature>
<name>A0AAV7E8G3_ARIFI</name>
<dbReference type="AlphaFoldDB" id="A0AAV7E8G3"/>
<gene>
    <name evidence="2" type="ORF">H6P81_016051</name>
</gene>
<feature type="region of interest" description="Disordered" evidence="1">
    <location>
        <begin position="47"/>
        <end position="66"/>
    </location>
</feature>
<accession>A0AAV7E8G3</accession>
<dbReference type="Proteomes" id="UP000825729">
    <property type="component" value="Unassembled WGS sequence"/>
</dbReference>
<evidence type="ECO:0000256" key="1">
    <source>
        <dbReference type="SAM" id="MobiDB-lite"/>
    </source>
</evidence>
<evidence type="ECO:0000313" key="3">
    <source>
        <dbReference type="Proteomes" id="UP000825729"/>
    </source>
</evidence>
<keyword evidence="3" id="KW-1185">Reference proteome</keyword>
<evidence type="ECO:0000313" key="2">
    <source>
        <dbReference type="EMBL" id="KAG9444711.1"/>
    </source>
</evidence>
<proteinExistence type="predicted"/>
<reference evidence="2 3" key="1">
    <citation type="submission" date="2021-07" db="EMBL/GenBank/DDBJ databases">
        <title>The Aristolochia fimbriata genome: insights into angiosperm evolution, floral development and chemical biosynthesis.</title>
        <authorList>
            <person name="Jiao Y."/>
        </authorList>
    </citation>
    <scope>NUCLEOTIDE SEQUENCE [LARGE SCALE GENOMIC DNA]</scope>
    <source>
        <strain evidence="2">IBCAS-2021</strain>
        <tissue evidence="2">Leaf</tissue>
    </source>
</reference>
<comment type="caution">
    <text evidence="2">The sequence shown here is derived from an EMBL/GenBank/DDBJ whole genome shotgun (WGS) entry which is preliminary data.</text>
</comment>
<dbReference type="EMBL" id="JAINDJ010000006">
    <property type="protein sequence ID" value="KAG9444711.1"/>
    <property type="molecule type" value="Genomic_DNA"/>
</dbReference>
<dbReference type="PANTHER" id="PTHR33220:SF5">
    <property type="entry name" value="RRNA INTRON-ENCODED HOMING ENDONUCLEASE"/>
    <property type="match status" value="1"/>
</dbReference>
<dbReference type="PANTHER" id="PTHR33220">
    <property type="entry name" value="BNAA09G04420D PROTEIN"/>
    <property type="match status" value="1"/>
</dbReference>
<sequence length="353" mass="38950">MPAYVAALNAPVESTVRDKTPTGAAAGHDGPDCNTFWTTTGPIWCQKRKRRGGPTKGSAFRPTSTGTWRNQRTWCELQNPRESIVLNAKLHPRPLGQGYTCWAPRRRSLPPTRACPPSHRWHGRRGSKDPSPWRVVAASPLKPAAQVVVEALALKRTPATVASRDWEALLGFHDPRSGGNTSQSLSISMEEKKLTRIPLVTAKVNPEEPKMRIERLFQGIVVQEASLTDRGKSHGMGERGDPLCSPDPEALFGEVGPGDQTRKHIKEADWRDPLAGCTVDRPRSSRRVGPVRLLVEPCPRIESSKWAIFGKQNWRCGMNQSGFGAQLLGANLEPTKGVGRLRHRAVVMEALNR</sequence>
<protein>
    <submittedName>
        <fullName evidence="2">Uncharacterized protein</fullName>
    </submittedName>
</protein>
<organism evidence="2 3">
    <name type="scientific">Aristolochia fimbriata</name>
    <name type="common">White veined hardy Dutchman's pipe vine</name>
    <dbReference type="NCBI Taxonomy" id="158543"/>
    <lineage>
        <taxon>Eukaryota</taxon>
        <taxon>Viridiplantae</taxon>
        <taxon>Streptophyta</taxon>
        <taxon>Embryophyta</taxon>
        <taxon>Tracheophyta</taxon>
        <taxon>Spermatophyta</taxon>
        <taxon>Magnoliopsida</taxon>
        <taxon>Magnoliidae</taxon>
        <taxon>Piperales</taxon>
        <taxon>Aristolochiaceae</taxon>
        <taxon>Aristolochia</taxon>
    </lineage>
</organism>